<evidence type="ECO:0000256" key="1">
    <source>
        <dbReference type="SAM" id="SignalP"/>
    </source>
</evidence>
<dbReference type="PANTHER" id="PTHR21666">
    <property type="entry name" value="PEPTIDASE-RELATED"/>
    <property type="match status" value="1"/>
</dbReference>
<dbReference type="SUPFAM" id="SSF51261">
    <property type="entry name" value="Duplicated hybrid motif"/>
    <property type="match status" value="1"/>
</dbReference>
<organism evidence="3 4">
    <name type="scientific">Pseudoalteromonas viridis</name>
    <dbReference type="NCBI Taxonomy" id="339617"/>
    <lineage>
        <taxon>Bacteria</taxon>
        <taxon>Pseudomonadati</taxon>
        <taxon>Pseudomonadota</taxon>
        <taxon>Gammaproteobacteria</taxon>
        <taxon>Alteromonadales</taxon>
        <taxon>Pseudoalteromonadaceae</taxon>
        <taxon>Pseudoalteromonas</taxon>
    </lineage>
</organism>
<reference evidence="3 4" key="1">
    <citation type="submission" date="2021-03" db="EMBL/GenBank/DDBJ databases">
        <title>Complete Genome of Pseudoalteromonas viridis Strain BBR56, a new biocontrol bacterial candidate.</title>
        <authorList>
            <person name="Handayani D.P."/>
            <person name="Isnansetyo A."/>
            <person name="Istiqomah I."/>
            <person name="Jumina J."/>
        </authorList>
    </citation>
    <scope>NUCLEOTIDE SEQUENCE [LARGE SCALE GENOMIC DNA]</scope>
    <source>
        <strain evidence="3 4">BBR56</strain>
    </source>
</reference>
<dbReference type="PANTHER" id="PTHR21666:SF270">
    <property type="entry name" value="MUREIN HYDROLASE ACTIVATOR ENVC"/>
    <property type="match status" value="1"/>
</dbReference>
<keyword evidence="1" id="KW-0732">Signal</keyword>
<dbReference type="RefSeq" id="WP_209051968.1">
    <property type="nucleotide sequence ID" value="NZ_CP072425.1"/>
</dbReference>
<accession>A0ABX7V241</accession>
<protein>
    <submittedName>
        <fullName evidence="3">M23 family metallopeptidase</fullName>
    </submittedName>
</protein>
<dbReference type="Pfam" id="PF01551">
    <property type="entry name" value="Peptidase_M23"/>
    <property type="match status" value="1"/>
</dbReference>
<feature type="chain" id="PRO_5046798457" evidence="1">
    <location>
        <begin position="24"/>
        <end position="202"/>
    </location>
</feature>
<evidence type="ECO:0000259" key="2">
    <source>
        <dbReference type="Pfam" id="PF01551"/>
    </source>
</evidence>
<sequence length="202" mass="21935">MKLKMLSVTSSLVLSLCSVTALAGSFELNPERNQYSNLAWPFLESDSKWKVSTGSDLHSGADRYADDYNYYDGNKGGDIDLGKSVYSVMGGKVIYADRLPGYGYGNQVVVLDDSGKFAVRYAHLNSMSVSEGDTITRQSTLIGGVGKTGLRGSCTAPNWACAHLHIVLYENLSRNDISLLKRGKMPSSSSAAWFRLDASLKP</sequence>
<dbReference type="InterPro" id="IPR011055">
    <property type="entry name" value="Dup_hybrid_motif"/>
</dbReference>
<keyword evidence="4" id="KW-1185">Reference proteome</keyword>
<name>A0ABX7V241_9GAMM</name>
<proteinExistence type="predicted"/>
<dbReference type="EMBL" id="CP072425">
    <property type="protein sequence ID" value="QTL34943.1"/>
    <property type="molecule type" value="Genomic_DNA"/>
</dbReference>
<evidence type="ECO:0000313" key="4">
    <source>
        <dbReference type="Proteomes" id="UP000665025"/>
    </source>
</evidence>
<dbReference type="CDD" id="cd12797">
    <property type="entry name" value="M23_peptidase"/>
    <property type="match status" value="1"/>
</dbReference>
<dbReference type="InterPro" id="IPR016047">
    <property type="entry name" value="M23ase_b-sheet_dom"/>
</dbReference>
<feature type="domain" description="M23ase beta-sheet core" evidence="2">
    <location>
        <begin position="81"/>
        <end position="171"/>
    </location>
</feature>
<evidence type="ECO:0000313" key="3">
    <source>
        <dbReference type="EMBL" id="QTL34943.1"/>
    </source>
</evidence>
<dbReference type="Proteomes" id="UP000665025">
    <property type="component" value="Chromosome 1"/>
</dbReference>
<dbReference type="InterPro" id="IPR050570">
    <property type="entry name" value="Cell_wall_metabolism_enzyme"/>
</dbReference>
<dbReference type="Gene3D" id="2.70.70.10">
    <property type="entry name" value="Glucose Permease (Domain IIA)"/>
    <property type="match status" value="1"/>
</dbReference>
<gene>
    <name evidence="3" type="ORF">J5X90_15625</name>
</gene>
<feature type="signal peptide" evidence="1">
    <location>
        <begin position="1"/>
        <end position="23"/>
    </location>
</feature>